<evidence type="ECO:0000259" key="2">
    <source>
        <dbReference type="Pfam" id="PF13718"/>
    </source>
</evidence>
<protein>
    <submittedName>
        <fullName evidence="4">RNA cytidine acetyltransferase</fullName>
    </submittedName>
</protein>
<evidence type="ECO:0000259" key="3">
    <source>
        <dbReference type="Pfam" id="PF13725"/>
    </source>
</evidence>
<evidence type="ECO:0000313" key="4">
    <source>
        <dbReference type="EMBL" id="KAJ4462773.1"/>
    </source>
</evidence>
<keyword evidence="5" id="KW-1185">Reference proteome</keyword>
<evidence type="ECO:0000256" key="1">
    <source>
        <dbReference type="SAM" id="MobiDB-lite"/>
    </source>
</evidence>
<proteinExistence type="predicted"/>
<feature type="compositionally biased region" description="Basic residues" evidence="1">
    <location>
        <begin position="436"/>
        <end position="445"/>
    </location>
</feature>
<feature type="domain" description="Possible tRNA binding" evidence="3">
    <location>
        <begin position="131"/>
        <end position="359"/>
    </location>
</feature>
<dbReference type="Gene3D" id="3.40.630.30">
    <property type="match status" value="1"/>
</dbReference>
<accession>A0ABQ8UV75</accession>
<comment type="caution">
    <text evidence="4">The sequence shown here is derived from an EMBL/GenBank/DDBJ whole genome shotgun (WGS) entry which is preliminary data.</text>
</comment>
<reference evidence="4" key="1">
    <citation type="journal article" date="2022" name="bioRxiv">
        <title>Genomics of Preaxostyla Flagellates Illuminates Evolutionary Transitions and the Path Towards Mitochondrial Loss.</title>
        <authorList>
            <person name="Novak L.V.F."/>
            <person name="Treitli S.C."/>
            <person name="Pyrih J."/>
            <person name="Halakuc P."/>
            <person name="Pipaliya S.V."/>
            <person name="Vacek V."/>
            <person name="Brzon O."/>
            <person name="Soukal P."/>
            <person name="Eme L."/>
            <person name="Dacks J.B."/>
            <person name="Karnkowska A."/>
            <person name="Elias M."/>
            <person name="Hampl V."/>
        </authorList>
    </citation>
    <scope>NUCLEOTIDE SEQUENCE</scope>
    <source>
        <strain evidence="4">RCP-MX</strain>
    </source>
</reference>
<dbReference type="PANTHER" id="PTHR10925">
    <property type="entry name" value="N-ACETYLTRANSFERASE 10"/>
    <property type="match status" value="1"/>
</dbReference>
<feature type="domain" description="N-acetyltransferase" evidence="2">
    <location>
        <begin position="1"/>
        <end position="118"/>
    </location>
</feature>
<dbReference type="PANTHER" id="PTHR10925:SF5">
    <property type="entry name" value="RNA CYTIDINE ACETYLTRANSFERASE"/>
    <property type="match status" value="1"/>
</dbReference>
<dbReference type="InterPro" id="IPR000182">
    <property type="entry name" value="GNAT_dom"/>
</dbReference>
<dbReference type="InterPro" id="IPR032672">
    <property type="entry name" value="TmcA/NAT10/Kre33"/>
</dbReference>
<evidence type="ECO:0000313" key="5">
    <source>
        <dbReference type="Proteomes" id="UP001141327"/>
    </source>
</evidence>
<dbReference type="InterPro" id="IPR027992">
    <property type="entry name" value="tRNA_bind_dom"/>
</dbReference>
<feature type="region of interest" description="Disordered" evidence="1">
    <location>
        <begin position="374"/>
        <end position="445"/>
    </location>
</feature>
<dbReference type="Pfam" id="PF13718">
    <property type="entry name" value="GNAT_acetyltr_2"/>
    <property type="match status" value="1"/>
</dbReference>
<feature type="compositionally biased region" description="Low complexity" evidence="1">
    <location>
        <begin position="402"/>
        <end position="435"/>
    </location>
</feature>
<sequence>MGYGQRALDLLTAFYEGRLFDEQAATAAAGALAASPATMGGAAGDIHTEAIAPRAALPPLLAPLRTVRPAKLHYLGTSFGLTLELFNFWKRAGLKPIYLRQTPNELTGDHSCIMVRQLAPQEDAAEPPSPWLDAFCEDFTRRMTALLGYEFRQYAPPLGLALLDPTQRLIRNGGAAAAETAHALTKAELDVFMTSYDLKRLESYSRGQLDYHVVVDLLPLVARLYFTLRLPVALSPLQATLMVALGLQHKTVTQLEKELGLPSNQILALFGKALKKVAGHLNTIVEQVIATQIEAEQAAAPTPALPEGAAPAGRTLDEDLAAAAKEAQRALTRKQQALLKDPALQKFAIKGSDKAWESALKLSRDKIPASLSVATGAAKKHARGKVLGEDELPAEEPAVPTPARAQPQPQDEAPAAPAQEQTGKPQRKAAPQQPAGKKKPRKEAA</sequence>
<organism evidence="4 5">
    <name type="scientific">Paratrimastix pyriformis</name>
    <dbReference type="NCBI Taxonomy" id="342808"/>
    <lineage>
        <taxon>Eukaryota</taxon>
        <taxon>Metamonada</taxon>
        <taxon>Preaxostyla</taxon>
        <taxon>Paratrimastigidae</taxon>
        <taxon>Paratrimastix</taxon>
    </lineage>
</organism>
<dbReference type="Proteomes" id="UP001141327">
    <property type="component" value="Unassembled WGS sequence"/>
</dbReference>
<gene>
    <name evidence="4" type="ORF">PAPYR_795</name>
</gene>
<dbReference type="EMBL" id="JAPMOS010000002">
    <property type="protein sequence ID" value="KAJ4462773.1"/>
    <property type="molecule type" value="Genomic_DNA"/>
</dbReference>
<name>A0ABQ8UV75_9EUKA</name>
<dbReference type="Pfam" id="PF13725">
    <property type="entry name" value="tRNA_bind_2"/>
    <property type="match status" value="1"/>
</dbReference>